<dbReference type="Gene3D" id="2.170.120.30">
    <property type="match status" value="2"/>
</dbReference>
<dbReference type="Proteomes" id="UP001652432">
    <property type="component" value="Unassembled WGS sequence"/>
</dbReference>
<keyword evidence="1" id="KW-0812">Transmembrane</keyword>
<dbReference type="Gene3D" id="2.170.120.40">
    <property type="entry name" value="YbbR-like domain"/>
    <property type="match status" value="2"/>
</dbReference>
<keyword evidence="1" id="KW-0472">Membrane</keyword>
<comment type="caution">
    <text evidence="2">The sequence shown here is derived from an EMBL/GenBank/DDBJ whole genome shotgun (WGS) entry which is preliminary data.</text>
</comment>
<dbReference type="InterPro" id="IPR053154">
    <property type="entry name" value="c-di-AMP_regulator"/>
</dbReference>
<evidence type="ECO:0000313" key="2">
    <source>
        <dbReference type="EMBL" id="MCU6745451.1"/>
    </source>
</evidence>
<gene>
    <name evidence="2" type="ORF">OCV77_13310</name>
</gene>
<protein>
    <submittedName>
        <fullName evidence="2">CdaR family protein</fullName>
    </submittedName>
</protein>
<dbReference type="PANTHER" id="PTHR37804:SF1">
    <property type="entry name" value="CDAA REGULATORY PROTEIN CDAR"/>
    <property type="match status" value="1"/>
</dbReference>
<keyword evidence="1" id="KW-1133">Transmembrane helix</keyword>
<reference evidence="2 3" key="1">
    <citation type="journal article" date="2021" name="ISME Commun">
        <title>Automated analysis of genomic sequences facilitates high-throughput and comprehensive description of bacteria.</title>
        <authorList>
            <person name="Hitch T.C.A."/>
        </authorList>
    </citation>
    <scope>NUCLEOTIDE SEQUENCE [LARGE SCALE GENOMIC DNA]</scope>
    <source>
        <strain evidence="2 3">Sanger_18</strain>
    </source>
</reference>
<dbReference type="RefSeq" id="WP_262575493.1">
    <property type="nucleotide sequence ID" value="NZ_JAOQKJ010000012.1"/>
</dbReference>
<feature type="transmembrane region" description="Helical" evidence="1">
    <location>
        <begin position="9"/>
        <end position="26"/>
    </location>
</feature>
<organism evidence="2 3">
    <name type="scientific">Suilimivivens aceti</name>
    <dbReference type="NCBI Taxonomy" id="2981774"/>
    <lineage>
        <taxon>Bacteria</taxon>
        <taxon>Bacillati</taxon>
        <taxon>Bacillota</taxon>
        <taxon>Clostridia</taxon>
        <taxon>Lachnospirales</taxon>
        <taxon>Lachnospiraceae</taxon>
        <taxon>Suilimivivens</taxon>
    </lineage>
</organism>
<dbReference type="Pfam" id="PF07949">
    <property type="entry name" value="YbbR"/>
    <property type="match status" value="2"/>
</dbReference>
<evidence type="ECO:0000256" key="1">
    <source>
        <dbReference type="SAM" id="Phobius"/>
    </source>
</evidence>
<sequence length="425" mass="46289">MKNKLTANLGLKIISLFFSFMLWLVVNNMNDPTIDRSFSNIPVKLLNTELITDSGQVYEVLDDTAVIDRVTIWAPRSVFSSLTASNIIATADVSELSSLDTISIKLTTNLSSGDIEKIKASNDTVKLHIENKKTKTLALGVTTSGMTESGYMIGEISTDQNLVRISGPESVISKVSRAVVDVPVTGFTSDISDNAEIRLYDADDNLIQDSRIVQNIKTVGIRVTIYKTTEVPIIFNYVGKPADGYEVNGDAKGSISSVKLAGKESILKNVTAIEIPAEEIDISDQREDYMVTINLEDYLPTGTFLADTSDKNVEVTIKIDPQITKELVISGDRVEVTGIPDGYRATISELDSSITIQVKGLSEDVAGLRASEIRGTVDVTKWMESEGMTEPIAGYYQVEVDFGLPGSAVVEDPLIVTMHLSKVEE</sequence>
<name>A0ABT2T6F8_9FIRM</name>
<dbReference type="PANTHER" id="PTHR37804">
    <property type="entry name" value="CDAA REGULATORY PROTEIN CDAR"/>
    <property type="match status" value="1"/>
</dbReference>
<accession>A0ABT2T6F8</accession>
<keyword evidence="3" id="KW-1185">Reference proteome</keyword>
<proteinExistence type="predicted"/>
<dbReference type="InterPro" id="IPR012505">
    <property type="entry name" value="YbbR"/>
</dbReference>
<dbReference type="EMBL" id="JAOQKJ010000012">
    <property type="protein sequence ID" value="MCU6745451.1"/>
    <property type="molecule type" value="Genomic_DNA"/>
</dbReference>
<evidence type="ECO:0000313" key="3">
    <source>
        <dbReference type="Proteomes" id="UP001652432"/>
    </source>
</evidence>